<protein>
    <submittedName>
        <fullName evidence="1">Uncharacterized protein</fullName>
    </submittedName>
</protein>
<proteinExistence type="predicted"/>
<dbReference type="AlphaFoldDB" id="M0MR04"/>
<gene>
    <name evidence="1" type="ORF">C450_20186</name>
</gene>
<name>M0MR04_9EURY</name>
<accession>M0MR04</accession>
<reference evidence="1 2" key="1">
    <citation type="journal article" date="2014" name="PLoS Genet.">
        <title>Phylogenetically driven sequencing of extremely halophilic archaea reveals strategies for static and dynamic osmo-response.</title>
        <authorList>
            <person name="Becker E.A."/>
            <person name="Seitzer P.M."/>
            <person name="Tritt A."/>
            <person name="Larsen D."/>
            <person name="Krusor M."/>
            <person name="Yao A.I."/>
            <person name="Wu D."/>
            <person name="Madern D."/>
            <person name="Eisen J.A."/>
            <person name="Darling A.E."/>
            <person name="Facciotti M.T."/>
        </authorList>
    </citation>
    <scope>NUCLEOTIDE SEQUENCE [LARGE SCALE GENOMIC DNA]</scope>
    <source>
        <strain evidence="1 2">DSM 8989</strain>
    </source>
</reference>
<organism evidence="1 2">
    <name type="scientific">Halococcus salifodinae DSM 8989</name>
    <dbReference type="NCBI Taxonomy" id="1227456"/>
    <lineage>
        <taxon>Archaea</taxon>
        <taxon>Methanobacteriati</taxon>
        <taxon>Methanobacteriota</taxon>
        <taxon>Stenosarchaea group</taxon>
        <taxon>Halobacteria</taxon>
        <taxon>Halobacteriales</taxon>
        <taxon>Halococcaceae</taxon>
        <taxon>Halococcus</taxon>
    </lineage>
</organism>
<evidence type="ECO:0000313" key="2">
    <source>
        <dbReference type="Proteomes" id="UP000011625"/>
    </source>
</evidence>
<keyword evidence="2" id="KW-1185">Reference proteome</keyword>
<dbReference type="EMBL" id="AOME01000102">
    <property type="protein sequence ID" value="EMA48152.1"/>
    <property type="molecule type" value="Genomic_DNA"/>
</dbReference>
<sequence>MVTRPRQQETDATPEDPTLIGHVMKESAIPAMRSIVRSDTAIVSFSQGVISIYNNLVSDC</sequence>
<comment type="caution">
    <text evidence="1">The sequence shown here is derived from an EMBL/GenBank/DDBJ whole genome shotgun (WGS) entry which is preliminary data.</text>
</comment>
<dbReference type="Proteomes" id="UP000011625">
    <property type="component" value="Unassembled WGS sequence"/>
</dbReference>
<evidence type="ECO:0000313" key="1">
    <source>
        <dbReference type="EMBL" id="EMA48152.1"/>
    </source>
</evidence>